<dbReference type="InterPro" id="IPR002016">
    <property type="entry name" value="Haem_peroxidase"/>
</dbReference>
<comment type="catalytic activity">
    <reaction evidence="1 18">
        <text>2 a phenolic donor + H2O2 = 2 a phenolic radical donor + 2 H2O</text>
        <dbReference type="Rhea" id="RHEA:56136"/>
        <dbReference type="ChEBI" id="CHEBI:15377"/>
        <dbReference type="ChEBI" id="CHEBI:16240"/>
        <dbReference type="ChEBI" id="CHEBI:139520"/>
        <dbReference type="ChEBI" id="CHEBI:139521"/>
        <dbReference type="EC" id="1.11.1.7"/>
    </reaction>
</comment>
<evidence type="ECO:0000313" key="22">
    <source>
        <dbReference type="Proteomes" id="UP001372338"/>
    </source>
</evidence>
<evidence type="ECO:0000259" key="20">
    <source>
        <dbReference type="PROSITE" id="PS50873"/>
    </source>
</evidence>
<sequence length="401" mass="42999">MKHVAVSQHEFVDMRYWSAYFKGTTSAGSCTSNKLIIQNRKMMSSLPLTVAALCCVVFVLGALPFSSDAQLDPSFYKDNCSNVHSIVREVIRNVSKSDPRILASLIRLHFHDCFVQGCDASILLNDTSTIVSEQSAGPNNNSIRGLDVVNQIKTAVENACPGIVSCADILALAAEISSVLAHGPDWKVPLGRRDSLTANRTLANQNLPPPTFNLTQLKSAFANQGLNTTDLVALSGAHTIGRAKCSTFIGRLYNFSNTGNPDPTLNTTLLQTLQALCPNGGPGTNLTNLDLTTPDTFDNNYYSNLQSQNGLLQTDQELFSTSGADTIAIVNSFINNQTLFYENFKASMIKMSKIGVLTGSQGEIRAQCNFVNGNSSSSTSFGLATAATKESSSEDGIVSSI</sequence>
<evidence type="ECO:0000256" key="5">
    <source>
        <dbReference type="ARBA" id="ARBA00022559"/>
    </source>
</evidence>
<protein>
    <recommendedName>
        <fullName evidence="4 18">Peroxidase</fullName>
        <ecNumber evidence="4 18">1.11.1.7</ecNumber>
    </recommendedName>
</protein>
<comment type="cofactor">
    <cofactor evidence="15 18">
        <name>heme b</name>
        <dbReference type="ChEBI" id="CHEBI:60344"/>
    </cofactor>
    <text evidence="15 18">Binds 1 heme b (iron(II)-protoporphyrin IX) group per subunit.</text>
</comment>
<evidence type="ECO:0000256" key="9">
    <source>
        <dbReference type="ARBA" id="ARBA00023002"/>
    </source>
</evidence>
<evidence type="ECO:0000256" key="8">
    <source>
        <dbReference type="ARBA" id="ARBA00022837"/>
    </source>
</evidence>
<organism evidence="21 22">
    <name type="scientific">Crotalaria pallida</name>
    <name type="common">Smooth rattlebox</name>
    <name type="synonym">Crotalaria striata</name>
    <dbReference type="NCBI Taxonomy" id="3830"/>
    <lineage>
        <taxon>Eukaryota</taxon>
        <taxon>Viridiplantae</taxon>
        <taxon>Streptophyta</taxon>
        <taxon>Embryophyta</taxon>
        <taxon>Tracheophyta</taxon>
        <taxon>Spermatophyta</taxon>
        <taxon>Magnoliopsida</taxon>
        <taxon>eudicotyledons</taxon>
        <taxon>Gunneridae</taxon>
        <taxon>Pentapetalae</taxon>
        <taxon>rosids</taxon>
        <taxon>fabids</taxon>
        <taxon>Fabales</taxon>
        <taxon>Fabaceae</taxon>
        <taxon>Papilionoideae</taxon>
        <taxon>50 kb inversion clade</taxon>
        <taxon>genistoids sensu lato</taxon>
        <taxon>core genistoids</taxon>
        <taxon>Crotalarieae</taxon>
        <taxon>Crotalaria</taxon>
    </lineage>
</organism>
<comment type="cofactor">
    <cofactor evidence="15 18">
        <name>Ca(2+)</name>
        <dbReference type="ChEBI" id="CHEBI:29108"/>
    </cofactor>
    <text evidence="15 18">Binds 2 calcium ions per subunit.</text>
</comment>
<feature type="binding site" evidence="15">
    <location>
        <position position="112"/>
    </location>
    <ligand>
        <name>Ca(2+)</name>
        <dbReference type="ChEBI" id="CHEBI:29108"/>
        <label>1</label>
    </ligand>
</feature>
<accession>A0AAN9E5K7</accession>
<evidence type="ECO:0000313" key="21">
    <source>
        <dbReference type="EMBL" id="KAK7246131.1"/>
    </source>
</evidence>
<feature type="binding site" evidence="15">
    <location>
        <position position="133"/>
    </location>
    <ligand>
        <name>Ca(2+)</name>
        <dbReference type="ChEBI" id="CHEBI:29108"/>
        <label>1</label>
    </ligand>
</feature>
<dbReference type="PRINTS" id="PR00461">
    <property type="entry name" value="PLPEROXIDASE"/>
</dbReference>
<dbReference type="Pfam" id="PF00141">
    <property type="entry name" value="peroxidase"/>
    <property type="match status" value="1"/>
</dbReference>
<keyword evidence="11 17" id="KW-1015">Disulfide bond</keyword>
<comment type="function">
    <text evidence="2">Removal of H(2)O(2), oxidation of toxic reductants, biosynthesis and degradation of lignin, suberization, auxin catabolism, response to environmental stresses such as wounding, pathogen attack and oxidative stress. These functions might be dependent on each isozyme/isoform in each plant tissue.</text>
</comment>
<feature type="binding site" evidence="15">
    <location>
        <position position="298"/>
    </location>
    <ligand>
        <name>Ca(2+)</name>
        <dbReference type="ChEBI" id="CHEBI:29108"/>
        <label>2</label>
    </ligand>
</feature>
<comment type="caution">
    <text evidence="21">The sequence shown here is derived from an EMBL/GenBank/DDBJ whole genome shotgun (WGS) entry which is preliminary data.</text>
</comment>
<keyword evidence="19" id="KW-0472">Membrane</keyword>
<dbReference type="InterPro" id="IPR000823">
    <property type="entry name" value="Peroxidase_pln"/>
</dbReference>
<evidence type="ECO:0000256" key="15">
    <source>
        <dbReference type="PIRSR" id="PIRSR600823-3"/>
    </source>
</evidence>
<evidence type="ECO:0000256" key="12">
    <source>
        <dbReference type="ARBA" id="ARBA00023180"/>
    </source>
</evidence>
<keyword evidence="10 15" id="KW-0408">Iron</keyword>
<reference evidence="21 22" key="1">
    <citation type="submission" date="2024-01" db="EMBL/GenBank/DDBJ databases">
        <title>The genomes of 5 underutilized Papilionoideae crops provide insights into root nodulation and disease resistanc.</title>
        <authorList>
            <person name="Yuan L."/>
        </authorList>
    </citation>
    <scope>NUCLEOTIDE SEQUENCE [LARGE SCALE GENOMIC DNA]</scope>
    <source>
        <strain evidence="21">ZHUSHIDOU_FW_LH</strain>
        <tissue evidence="21">Leaf</tissue>
    </source>
</reference>
<comment type="similarity">
    <text evidence="18">Belongs to the peroxidase family. Classical plant (class III) peroxidase subfamily.</text>
</comment>
<evidence type="ECO:0000256" key="19">
    <source>
        <dbReference type="SAM" id="Phobius"/>
    </source>
</evidence>
<dbReference type="Gene3D" id="1.10.520.10">
    <property type="match status" value="1"/>
</dbReference>
<feature type="binding site" evidence="15">
    <location>
        <position position="117"/>
    </location>
    <ligand>
        <name>Ca(2+)</name>
        <dbReference type="ChEBI" id="CHEBI:29108"/>
        <label>1</label>
    </ligand>
</feature>
<dbReference type="EC" id="1.11.1.7" evidence="4 18"/>
<dbReference type="AlphaFoldDB" id="A0AAN9E5K7"/>
<evidence type="ECO:0000256" key="3">
    <source>
        <dbReference type="ARBA" id="ARBA00006873"/>
    </source>
</evidence>
<feature type="binding site" evidence="15">
    <location>
        <position position="290"/>
    </location>
    <ligand>
        <name>Ca(2+)</name>
        <dbReference type="ChEBI" id="CHEBI:29108"/>
        <label>2</label>
    </ligand>
</feature>
<evidence type="ECO:0000256" key="18">
    <source>
        <dbReference type="RuleBase" id="RU362060"/>
    </source>
</evidence>
<evidence type="ECO:0000256" key="1">
    <source>
        <dbReference type="ARBA" id="ARBA00000189"/>
    </source>
</evidence>
<feature type="binding site" description="axial binding residue" evidence="15">
    <location>
        <position position="238"/>
    </location>
    <ligand>
        <name>heme b</name>
        <dbReference type="ChEBI" id="CHEBI:60344"/>
    </ligand>
    <ligandPart>
        <name>Fe</name>
        <dbReference type="ChEBI" id="CHEBI:18248"/>
    </ligandPart>
</feature>
<comment type="subcellular location">
    <subcellularLocation>
        <location evidence="18">Secreted</location>
    </subcellularLocation>
</comment>
<keyword evidence="8 15" id="KW-0106">Calcium</keyword>
<dbReference type="InterPro" id="IPR019793">
    <property type="entry name" value="Peroxidases_heam-ligand_BS"/>
</dbReference>
<keyword evidence="19" id="KW-1133">Transmembrane helix</keyword>
<feature type="transmembrane region" description="Helical" evidence="19">
    <location>
        <begin position="46"/>
        <end position="65"/>
    </location>
</feature>
<evidence type="ECO:0000256" key="16">
    <source>
        <dbReference type="PIRSR" id="PIRSR600823-4"/>
    </source>
</evidence>
<evidence type="ECO:0000256" key="2">
    <source>
        <dbReference type="ARBA" id="ARBA00002322"/>
    </source>
</evidence>
<keyword evidence="6 18" id="KW-0349">Heme</keyword>
<feature type="disulfide bond" evidence="17">
    <location>
        <begin position="245"/>
        <end position="277"/>
    </location>
</feature>
<keyword evidence="22" id="KW-1185">Reference proteome</keyword>
<dbReference type="Proteomes" id="UP001372338">
    <property type="component" value="Unassembled WGS sequence"/>
</dbReference>
<dbReference type="CDD" id="cd00693">
    <property type="entry name" value="secretory_peroxidase"/>
    <property type="match status" value="1"/>
</dbReference>
<dbReference type="PRINTS" id="PR00458">
    <property type="entry name" value="PEROXIDASE"/>
</dbReference>
<evidence type="ECO:0000256" key="17">
    <source>
        <dbReference type="PIRSR" id="PIRSR600823-5"/>
    </source>
</evidence>
<evidence type="ECO:0000256" key="13">
    <source>
        <dbReference type="PIRSR" id="PIRSR600823-1"/>
    </source>
</evidence>
<evidence type="ECO:0000256" key="4">
    <source>
        <dbReference type="ARBA" id="ARBA00012313"/>
    </source>
</evidence>
<dbReference type="PANTHER" id="PTHR31388">
    <property type="entry name" value="PEROXIDASE 72-RELATED"/>
    <property type="match status" value="1"/>
</dbReference>
<dbReference type="PROSITE" id="PS00435">
    <property type="entry name" value="PEROXIDASE_1"/>
    <property type="match status" value="1"/>
</dbReference>
<feature type="binding site" evidence="15">
    <location>
        <position position="115"/>
    </location>
    <ligand>
        <name>Ca(2+)</name>
        <dbReference type="ChEBI" id="CHEBI:29108"/>
        <label>1</label>
    </ligand>
</feature>
<dbReference type="GO" id="GO:0046872">
    <property type="term" value="F:metal ion binding"/>
    <property type="evidence" value="ECO:0007669"/>
    <property type="project" value="UniProtKB-UniRule"/>
</dbReference>
<name>A0AAN9E5K7_CROPI</name>
<keyword evidence="18" id="KW-0376">Hydrogen peroxide</keyword>
<evidence type="ECO:0000256" key="11">
    <source>
        <dbReference type="ARBA" id="ARBA00023157"/>
    </source>
</evidence>
<evidence type="ECO:0000256" key="14">
    <source>
        <dbReference type="PIRSR" id="PIRSR600823-2"/>
    </source>
</evidence>
<feature type="site" description="Transition state stabilizer" evidence="16">
    <location>
        <position position="107"/>
    </location>
</feature>
<keyword evidence="5 18" id="KW-0575">Peroxidase</keyword>
<feature type="active site" description="Proton acceptor" evidence="13">
    <location>
        <position position="111"/>
    </location>
</feature>
<feature type="domain" description="Plant heme peroxidase family profile" evidence="20">
    <location>
        <begin position="70"/>
        <end position="372"/>
    </location>
</feature>
<dbReference type="PANTHER" id="PTHR31388:SF112">
    <property type="entry name" value="PEROXIDASE"/>
    <property type="match status" value="1"/>
</dbReference>
<feature type="disulfide bond" evidence="17">
    <location>
        <begin position="166"/>
        <end position="368"/>
    </location>
</feature>
<dbReference type="PROSITE" id="PS50873">
    <property type="entry name" value="PEROXIDASE_4"/>
    <property type="match status" value="1"/>
</dbReference>
<dbReference type="Gene3D" id="1.10.420.10">
    <property type="entry name" value="Peroxidase, domain 2"/>
    <property type="match status" value="1"/>
</dbReference>
<dbReference type="SUPFAM" id="SSF48113">
    <property type="entry name" value="Heme-dependent peroxidases"/>
    <property type="match status" value="1"/>
</dbReference>
<dbReference type="GO" id="GO:0042744">
    <property type="term" value="P:hydrogen peroxide catabolic process"/>
    <property type="evidence" value="ECO:0007669"/>
    <property type="project" value="UniProtKB-KW"/>
</dbReference>
<evidence type="ECO:0000256" key="7">
    <source>
        <dbReference type="ARBA" id="ARBA00022723"/>
    </source>
</evidence>
<feature type="binding site" evidence="15">
    <location>
        <position position="121"/>
    </location>
    <ligand>
        <name>Ca(2+)</name>
        <dbReference type="ChEBI" id="CHEBI:29108"/>
        <label>1</label>
    </ligand>
</feature>
<dbReference type="EMBL" id="JAYWIO010000008">
    <property type="protein sequence ID" value="KAK7246131.1"/>
    <property type="molecule type" value="Genomic_DNA"/>
</dbReference>
<dbReference type="InterPro" id="IPR010255">
    <property type="entry name" value="Haem_peroxidase_sf"/>
</dbReference>
<feature type="binding site" evidence="15">
    <location>
        <position position="293"/>
    </location>
    <ligand>
        <name>Ca(2+)</name>
        <dbReference type="ChEBI" id="CHEBI:29108"/>
        <label>2</label>
    </ligand>
</feature>
<dbReference type="GO" id="GO:0005576">
    <property type="term" value="C:extracellular region"/>
    <property type="evidence" value="ECO:0007669"/>
    <property type="project" value="UniProtKB-SubCell"/>
</dbReference>
<dbReference type="FunFam" id="1.10.420.10:FF:000001">
    <property type="entry name" value="Peroxidase"/>
    <property type="match status" value="1"/>
</dbReference>
<feature type="binding site" evidence="14">
    <location>
        <position position="208"/>
    </location>
    <ligand>
        <name>substrate</name>
    </ligand>
</feature>
<keyword evidence="7 15" id="KW-0479">Metal-binding</keyword>
<proteinExistence type="inferred from homology"/>
<dbReference type="GO" id="GO:0006979">
    <property type="term" value="P:response to oxidative stress"/>
    <property type="evidence" value="ECO:0007669"/>
    <property type="project" value="UniProtKB-UniRule"/>
</dbReference>
<dbReference type="FunFam" id="1.10.520.10:FF:000009">
    <property type="entry name" value="Peroxidase"/>
    <property type="match status" value="1"/>
</dbReference>
<feature type="binding site" evidence="15">
    <location>
        <position position="119"/>
    </location>
    <ligand>
        <name>Ca(2+)</name>
        <dbReference type="ChEBI" id="CHEBI:29108"/>
        <label>1</label>
    </ligand>
</feature>
<evidence type="ECO:0000256" key="6">
    <source>
        <dbReference type="ARBA" id="ARBA00022617"/>
    </source>
</evidence>
<keyword evidence="12" id="KW-0325">Glycoprotein</keyword>
<keyword evidence="18" id="KW-0964">Secreted</keyword>
<feature type="disulfide bond" evidence="17">
    <location>
        <begin position="80"/>
        <end position="160"/>
    </location>
</feature>
<dbReference type="GO" id="GO:0020037">
    <property type="term" value="F:heme binding"/>
    <property type="evidence" value="ECO:0007669"/>
    <property type="project" value="UniProtKB-UniRule"/>
</dbReference>
<keyword evidence="19" id="KW-0812">Transmembrane</keyword>
<feature type="binding site" evidence="15">
    <location>
        <position position="239"/>
    </location>
    <ligand>
        <name>Ca(2+)</name>
        <dbReference type="ChEBI" id="CHEBI:29108"/>
        <label>2</label>
    </ligand>
</feature>
<evidence type="ECO:0000256" key="10">
    <source>
        <dbReference type="ARBA" id="ARBA00023004"/>
    </source>
</evidence>
<feature type="disulfide bond" evidence="17">
    <location>
        <begin position="113"/>
        <end position="118"/>
    </location>
</feature>
<comment type="similarity">
    <text evidence="3">Belongs to the peroxidase family. Ascorbate peroxidase subfamily.</text>
</comment>
<keyword evidence="9 18" id="KW-0560">Oxidoreductase</keyword>
<gene>
    <name evidence="21" type="ORF">RIF29_40990</name>
</gene>
<dbReference type="InterPro" id="IPR033905">
    <property type="entry name" value="Secretory_peroxidase"/>
</dbReference>
<dbReference type="GO" id="GO:0140825">
    <property type="term" value="F:lactoperoxidase activity"/>
    <property type="evidence" value="ECO:0007669"/>
    <property type="project" value="UniProtKB-EC"/>
</dbReference>